<sequence length="69" mass="7632">MTIPTINATASDKVSDGFGAASVVAKPSSNLYFSFLFTWTPARLLNVTSNVMEENINYFLWLRINVTGK</sequence>
<gene>
    <name evidence="1" type="ORF">NCWK1_2045</name>
</gene>
<dbReference type="EMBL" id="BDGE01000035">
    <property type="protein sequence ID" value="GBE92291.1"/>
    <property type="molecule type" value="Genomic_DNA"/>
</dbReference>
<keyword evidence="2" id="KW-1185">Reference proteome</keyword>
<comment type="caution">
    <text evidence="1">The sequence shown here is derived from an EMBL/GenBank/DDBJ whole genome shotgun (WGS) entry which is preliminary data.</text>
</comment>
<evidence type="ECO:0000313" key="2">
    <source>
        <dbReference type="Proteomes" id="UP000236527"/>
    </source>
</evidence>
<name>A0A2H6LGE6_9NOSO</name>
<dbReference type="Proteomes" id="UP000236527">
    <property type="component" value="Unassembled WGS sequence"/>
</dbReference>
<accession>A0A2H6LGE6</accession>
<protein>
    <submittedName>
        <fullName evidence="1">Uncharacterized protein</fullName>
    </submittedName>
</protein>
<reference evidence="2" key="1">
    <citation type="journal article" date="2018" name="Genome Announc.">
        <title>Draft Genome Sequence of the Nitrogen-Fixing and Hormogonia-Inducing Cyanobacterium Nostoc cycadae Strain WK-1, Isolated from the Coralloid Roots of Cycas revoluta.</title>
        <authorList>
            <person name="Kanesaki Y."/>
            <person name="Hirose M."/>
            <person name="Hirose Y."/>
            <person name="Fujisawa T."/>
            <person name="Nakamura Y."/>
            <person name="Watanabe S."/>
            <person name="Matsunaga S."/>
            <person name="Uchida H."/>
            <person name="Murakami A."/>
        </authorList>
    </citation>
    <scope>NUCLEOTIDE SEQUENCE [LARGE SCALE GENOMIC DNA]</scope>
    <source>
        <strain evidence="2">WK-1</strain>
    </source>
</reference>
<proteinExistence type="predicted"/>
<organism evidence="1 2">
    <name type="scientific">Nostoc cycadae WK-1</name>
    <dbReference type="NCBI Taxonomy" id="1861711"/>
    <lineage>
        <taxon>Bacteria</taxon>
        <taxon>Bacillati</taxon>
        <taxon>Cyanobacteriota</taxon>
        <taxon>Cyanophyceae</taxon>
        <taxon>Nostocales</taxon>
        <taxon>Nostocaceae</taxon>
        <taxon>Nostoc</taxon>
    </lineage>
</organism>
<evidence type="ECO:0000313" key="1">
    <source>
        <dbReference type="EMBL" id="GBE92291.1"/>
    </source>
</evidence>
<dbReference type="AlphaFoldDB" id="A0A2H6LGE6"/>